<dbReference type="SUPFAM" id="SSF52540">
    <property type="entry name" value="P-loop containing nucleoside triphosphate hydrolases"/>
    <property type="match status" value="1"/>
</dbReference>
<sequence>MELDYLIKLLEFNNFPRTNLDFSLPLVVHGVAGCGKSTIISKLAKAFPTLVVASFTPQILDGNTGRKQVAVDGSPVDILDEYLSGPTPSVRLALFCDPLQYSCEKPRLPHFISLTTHRFCPLTADFLNSKFGCEIISLRQDSCEIVEADPFATDPEGVVITFEPEVKSILERHQCFPTDISTLWGKNLETVSVYLSSFDTCLDSFRTDLFLSLTRHTKKLLVFDFNAWPDSSDEL</sequence>
<dbReference type="GeneID" id="4191998"/>
<feature type="domain" description="(+)RNA virus helicase C-terminal" evidence="1">
    <location>
        <begin position="1"/>
        <end position="235"/>
    </location>
</feature>
<dbReference type="PROSITE" id="PS51657">
    <property type="entry name" value="PSRV_HELICASE"/>
    <property type="match status" value="1"/>
</dbReference>
<reference evidence="2 3" key="1">
    <citation type="journal article" date="2008" name="Infect. Genet. Evol.">
        <title>Nucleotide sequence and phylogenetic analysis of a new potexvirus: Malva mosaic virus.</title>
        <authorList>
            <person name="Cote F."/>
            <person name="Pare C."/>
            <person name="Majeau N."/>
            <person name="Bolduc M."/>
            <person name="Leblanc E."/>
            <person name="Bergeron M.G."/>
            <person name="Bernardy M.G."/>
            <person name="Leclerc D."/>
        </authorList>
    </citation>
    <scope>NUCLEOTIDE SEQUENCE [LARGE SCALE GENOMIC DNA]</scope>
</reference>
<dbReference type="GO" id="GO:0005524">
    <property type="term" value="F:ATP binding"/>
    <property type="evidence" value="ECO:0007669"/>
    <property type="project" value="InterPro"/>
</dbReference>
<proteinExistence type="predicted"/>
<dbReference type="RefSeq" id="YP_667845.1">
    <property type="nucleotide sequence ID" value="NC_008251.1"/>
</dbReference>
<dbReference type="OrthoDB" id="16070at10239"/>
<dbReference type="Proteomes" id="UP000203807">
    <property type="component" value="Segment"/>
</dbReference>
<organism evidence="2 3">
    <name type="scientific">Malva mosaic virus</name>
    <dbReference type="NCBI Taxonomy" id="392174"/>
    <lineage>
        <taxon>Viruses</taxon>
        <taxon>Riboviria</taxon>
        <taxon>Orthornavirae</taxon>
        <taxon>Kitrinoviricota</taxon>
        <taxon>Alsuviricetes</taxon>
        <taxon>Tymovirales</taxon>
        <taxon>Alphaflexiviridae</taxon>
        <taxon>Potexvirus</taxon>
        <taxon>Potexvirus malvae</taxon>
    </lineage>
</organism>
<dbReference type="EMBL" id="DQ660333">
    <property type="protein sequence ID" value="ABG48661.1"/>
    <property type="molecule type" value="Genomic_RNA"/>
</dbReference>
<protein>
    <submittedName>
        <fullName evidence="2">ORF 2</fullName>
    </submittedName>
</protein>
<name>Q0Z8V4_9VIRU</name>
<dbReference type="KEGG" id="vg:4191998"/>
<evidence type="ECO:0000313" key="3">
    <source>
        <dbReference type="Proteomes" id="UP000203807"/>
    </source>
</evidence>
<evidence type="ECO:0000259" key="1">
    <source>
        <dbReference type="PROSITE" id="PS51657"/>
    </source>
</evidence>
<dbReference type="InterPro" id="IPR027417">
    <property type="entry name" value="P-loop_NTPase"/>
</dbReference>
<dbReference type="Pfam" id="PF01443">
    <property type="entry name" value="Viral_helicase1"/>
    <property type="match status" value="1"/>
</dbReference>
<keyword evidence="3" id="KW-1185">Reference proteome</keyword>
<evidence type="ECO:0000313" key="2">
    <source>
        <dbReference type="EMBL" id="ABG48661.1"/>
    </source>
</evidence>
<accession>Q0Z8V4</accession>
<dbReference type="InterPro" id="IPR027351">
    <property type="entry name" value="(+)RNA_virus_helicase_core_dom"/>
</dbReference>